<evidence type="ECO:0000256" key="7">
    <source>
        <dbReference type="ARBA" id="ARBA00022946"/>
    </source>
</evidence>
<keyword evidence="9" id="KW-0238">DNA-binding</keyword>
<comment type="caution">
    <text evidence="13">Lacks conserved residue(s) required for the propagation of feature annotation.</text>
</comment>
<dbReference type="GO" id="GO:0003723">
    <property type="term" value="F:RNA binding"/>
    <property type="evidence" value="ECO:0007669"/>
    <property type="project" value="UniProtKB-UniRule"/>
</dbReference>
<gene>
    <name evidence="17" type="primary">Tfb1m</name>
    <name evidence="17" type="ORF">CEUAER_R03663</name>
</gene>
<dbReference type="OrthoDB" id="16079at2759"/>
<comment type="subcellular location">
    <subcellularLocation>
        <location evidence="1">Mitochondrion</location>
    </subcellularLocation>
</comment>
<dbReference type="EC" id="2.1.1.-" evidence="14"/>
<evidence type="ECO:0000256" key="12">
    <source>
        <dbReference type="ARBA" id="ARBA00061148"/>
    </source>
</evidence>
<dbReference type="FunFam" id="1.10.8.100:FF:000004">
    <property type="entry name" value="rRNA adenine N(6)-methyltransferase"/>
    <property type="match status" value="1"/>
</dbReference>
<feature type="region of interest" description="Disordered" evidence="15">
    <location>
        <begin position="296"/>
        <end position="317"/>
    </location>
</feature>
<comment type="caution">
    <text evidence="17">The sequence shown here is derived from an EMBL/GenBank/DDBJ whole genome shotgun (WGS) entry which is preliminary data.</text>
</comment>
<evidence type="ECO:0000256" key="3">
    <source>
        <dbReference type="ARBA" id="ARBA00022603"/>
    </source>
</evidence>
<organism evidence="17 18">
    <name type="scientific">Ceuthmochares aereus</name>
    <dbReference type="NCBI Taxonomy" id="1961834"/>
    <lineage>
        <taxon>Eukaryota</taxon>
        <taxon>Metazoa</taxon>
        <taxon>Chordata</taxon>
        <taxon>Craniata</taxon>
        <taxon>Vertebrata</taxon>
        <taxon>Euteleostomi</taxon>
        <taxon>Archelosauria</taxon>
        <taxon>Archosauria</taxon>
        <taxon>Dinosauria</taxon>
        <taxon>Saurischia</taxon>
        <taxon>Theropoda</taxon>
        <taxon>Coelurosauria</taxon>
        <taxon>Aves</taxon>
        <taxon>Neognathae</taxon>
        <taxon>Neoaves</taxon>
        <taxon>Otidimorphae</taxon>
        <taxon>Cuculiformes</taxon>
        <taxon>Cuculidae</taxon>
        <taxon>Ceuthmochares</taxon>
    </lineage>
</organism>
<feature type="non-terminal residue" evidence="17">
    <location>
        <position position="317"/>
    </location>
</feature>
<dbReference type="GO" id="GO:0034246">
    <property type="term" value="F:mitochondrial transcription factor activity"/>
    <property type="evidence" value="ECO:0007669"/>
    <property type="project" value="TreeGrafter"/>
</dbReference>
<dbReference type="NCBIfam" id="TIGR00755">
    <property type="entry name" value="ksgA"/>
    <property type="match status" value="1"/>
</dbReference>
<evidence type="ECO:0000313" key="18">
    <source>
        <dbReference type="Proteomes" id="UP000519239"/>
    </source>
</evidence>
<feature type="binding site" evidence="13">
    <location>
        <position position="78"/>
    </location>
    <ligand>
        <name>S-adenosyl-L-methionine</name>
        <dbReference type="ChEBI" id="CHEBI:59789"/>
    </ligand>
</feature>
<keyword evidence="4 13" id="KW-0808">Transferase</keyword>
<dbReference type="PANTHER" id="PTHR11727:SF17">
    <property type="entry name" value="DIMETHYLADENOSINE TRANSFERASE 1, MITOCHONDRIAL"/>
    <property type="match status" value="1"/>
</dbReference>
<dbReference type="InterPro" id="IPR029063">
    <property type="entry name" value="SAM-dependent_MTases_sf"/>
</dbReference>
<dbReference type="CDD" id="cd02440">
    <property type="entry name" value="AdoMet_MTases"/>
    <property type="match status" value="1"/>
</dbReference>
<evidence type="ECO:0000256" key="11">
    <source>
        <dbReference type="ARBA" id="ARBA00023163"/>
    </source>
</evidence>
<dbReference type="GO" id="GO:0006391">
    <property type="term" value="P:transcription initiation at mitochondrial promoter"/>
    <property type="evidence" value="ECO:0007669"/>
    <property type="project" value="TreeGrafter"/>
</dbReference>
<evidence type="ECO:0000256" key="5">
    <source>
        <dbReference type="ARBA" id="ARBA00022691"/>
    </source>
</evidence>
<keyword evidence="6 13" id="KW-0694">RNA-binding</keyword>
<dbReference type="EMBL" id="VWPQ01003353">
    <property type="protein sequence ID" value="NXY45005.1"/>
    <property type="molecule type" value="Genomic_DNA"/>
</dbReference>
<dbReference type="Gene3D" id="1.10.8.100">
    <property type="entry name" value="Ribosomal RNA adenine dimethylase-like, domain 2"/>
    <property type="match status" value="1"/>
</dbReference>
<dbReference type="FunFam" id="3.40.50.150:FF:000109">
    <property type="entry name" value="rRNA adenine N(6)-methyltransferase"/>
    <property type="match status" value="1"/>
</dbReference>
<proteinExistence type="inferred from homology"/>
<evidence type="ECO:0000313" key="17">
    <source>
        <dbReference type="EMBL" id="NXY45005.1"/>
    </source>
</evidence>
<feature type="binding site" evidence="13">
    <location>
        <position position="30"/>
    </location>
    <ligand>
        <name>S-adenosyl-L-methionine</name>
        <dbReference type="ChEBI" id="CHEBI:59789"/>
    </ligand>
</feature>
<evidence type="ECO:0000256" key="1">
    <source>
        <dbReference type="ARBA" id="ARBA00004173"/>
    </source>
</evidence>
<dbReference type="Pfam" id="PF00398">
    <property type="entry name" value="RrnaAD"/>
    <property type="match status" value="1"/>
</dbReference>
<name>A0A7L4JX12_9AVES</name>
<evidence type="ECO:0000256" key="4">
    <source>
        <dbReference type="ARBA" id="ARBA00022679"/>
    </source>
</evidence>
<dbReference type="GO" id="GO:1904047">
    <property type="term" value="F:S-adenosyl-L-methionine binding"/>
    <property type="evidence" value="ECO:0007669"/>
    <property type="project" value="UniProtKB-ARBA"/>
</dbReference>
<keyword evidence="18" id="KW-1185">Reference proteome</keyword>
<evidence type="ECO:0000259" key="16">
    <source>
        <dbReference type="SMART" id="SM00650"/>
    </source>
</evidence>
<feature type="binding site" evidence="13">
    <location>
        <position position="5"/>
    </location>
    <ligand>
        <name>S-adenosyl-L-methionine</name>
        <dbReference type="ChEBI" id="CHEBI:59789"/>
    </ligand>
</feature>
<keyword evidence="11" id="KW-0804">Transcription</keyword>
<keyword evidence="5 13" id="KW-0949">S-adenosyl-L-methionine</keyword>
<feature type="binding site" evidence="13">
    <location>
        <position position="52"/>
    </location>
    <ligand>
        <name>S-adenosyl-L-methionine</name>
        <dbReference type="ChEBI" id="CHEBI:59789"/>
    </ligand>
</feature>
<dbReference type="Gene3D" id="3.40.50.150">
    <property type="entry name" value="Vaccinia Virus protein VP39"/>
    <property type="match status" value="1"/>
</dbReference>
<dbReference type="InterPro" id="IPR020598">
    <property type="entry name" value="rRNA_Ade_methylase_Trfase_N"/>
</dbReference>
<evidence type="ECO:0000256" key="10">
    <source>
        <dbReference type="ARBA" id="ARBA00023128"/>
    </source>
</evidence>
<sequence length="317" mass="35981">NKGLVLSLCLADKIVKQAGDLKNAHVCEVGPGPGGITRSILSAGVQQLLLVEKDARFIPGLQMLSEAAPGKVCIVHGDILTYKMEKAFPKHLKKNWADEPPDIHIIGNLPFSVSTPLIIKWLENVSKKDGPFIYGRTQMTLTFQKEVAERLTANPGSKQRSRLSIMSQHLCTVENCFVIPGQAFVPKPEVDVAVVHFTPLVTPKIQQPFKLVEKVVQSVFQFRRKYCFRGIETLFPEDGRLKRTEQLMMTANVDPTLRPFQLSMSQFRSLCDTYRKMCDEDPSLFVYNYREELRQKKMRNSRKSTSQPEETEEDNQL</sequence>
<dbReference type="Proteomes" id="UP000519239">
    <property type="component" value="Unassembled WGS sequence"/>
</dbReference>
<dbReference type="GO" id="GO:0005759">
    <property type="term" value="C:mitochondrial matrix"/>
    <property type="evidence" value="ECO:0007669"/>
    <property type="project" value="TreeGrafter"/>
</dbReference>
<keyword evidence="7" id="KW-0809">Transit peptide</keyword>
<feature type="domain" description="Ribosomal RNA adenine methylase transferase N-terminal" evidence="16">
    <location>
        <begin position="10"/>
        <end position="201"/>
    </location>
</feature>
<accession>A0A7L4JX12</accession>
<reference evidence="17 18" key="1">
    <citation type="submission" date="2019-09" db="EMBL/GenBank/DDBJ databases">
        <title>Bird 10,000 Genomes (B10K) Project - Family phase.</title>
        <authorList>
            <person name="Zhang G."/>
        </authorList>
    </citation>
    <scope>NUCLEOTIDE SEQUENCE [LARGE SCALE GENOMIC DNA]</scope>
    <source>
        <strain evidence="17">B10K-CU-031-02</strain>
        <tissue evidence="17">Muscle</tissue>
    </source>
</reference>
<keyword evidence="8" id="KW-0805">Transcription regulation</keyword>
<keyword evidence="10" id="KW-0496">Mitochondrion</keyword>
<evidence type="ECO:0000256" key="14">
    <source>
        <dbReference type="RuleBase" id="RU362106"/>
    </source>
</evidence>
<protein>
    <recommendedName>
        <fullName evidence="14">rRNA adenine N(6)-methyltransferase</fullName>
        <ecNumber evidence="14">2.1.1.-</ecNumber>
    </recommendedName>
</protein>
<dbReference type="PANTHER" id="PTHR11727">
    <property type="entry name" value="DIMETHYLADENOSINE TRANSFERASE"/>
    <property type="match status" value="1"/>
</dbReference>
<dbReference type="InterPro" id="IPR023165">
    <property type="entry name" value="rRNA_Ade_diMease-like_C"/>
</dbReference>
<dbReference type="GO" id="GO:0003677">
    <property type="term" value="F:DNA binding"/>
    <property type="evidence" value="ECO:0007669"/>
    <property type="project" value="UniProtKB-KW"/>
</dbReference>
<dbReference type="InterPro" id="IPR001737">
    <property type="entry name" value="KsgA/Erm"/>
</dbReference>
<evidence type="ECO:0000256" key="8">
    <source>
        <dbReference type="ARBA" id="ARBA00023015"/>
    </source>
</evidence>
<keyword evidence="2 14" id="KW-0698">rRNA processing</keyword>
<dbReference type="GO" id="GO:0000179">
    <property type="term" value="F:rRNA (adenine-N6,N6-)-dimethyltransferase activity"/>
    <property type="evidence" value="ECO:0007669"/>
    <property type="project" value="UniProtKB-UniRule"/>
</dbReference>
<comment type="similarity">
    <text evidence="12">Belongs to the class I-like SAM-binding methyltransferase superfamily. rRNA adenine N(6)-methyltransferase family. KsgA subfamily.</text>
</comment>
<dbReference type="SUPFAM" id="SSF53335">
    <property type="entry name" value="S-adenosyl-L-methionine-dependent methyltransferases"/>
    <property type="match status" value="1"/>
</dbReference>
<dbReference type="PROSITE" id="PS51689">
    <property type="entry name" value="SAM_RNA_A_N6_MT"/>
    <property type="match status" value="1"/>
</dbReference>
<evidence type="ECO:0000256" key="15">
    <source>
        <dbReference type="SAM" id="MobiDB-lite"/>
    </source>
</evidence>
<evidence type="ECO:0000256" key="9">
    <source>
        <dbReference type="ARBA" id="ARBA00023125"/>
    </source>
</evidence>
<evidence type="ECO:0000256" key="13">
    <source>
        <dbReference type="PROSITE-ProRule" id="PRU01026"/>
    </source>
</evidence>
<feature type="non-terminal residue" evidence="17">
    <location>
        <position position="1"/>
    </location>
</feature>
<dbReference type="AlphaFoldDB" id="A0A7L4JX12"/>
<evidence type="ECO:0000256" key="6">
    <source>
        <dbReference type="ARBA" id="ARBA00022884"/>
    </source>
</evidence>
<keyword evidence="3 13" id="KW-0489">Methyltransferase</keyword>
<dbReference type="SMART" id="SM00650">
    <property type="entry name" value="rADc"/>
    <property type="match status" value="1"/>
</dbReference>
<dbReference type="InterPro" id="IPR011530">
    <property type="entry name" value="rRNA_adenine_dimethylase"/>
</dbReference>
<evidence type="ECO:0000256" key="2">
    <source>
        <dbReference type="ARBA" id="ARBA00022552"/>
    </source>
</evidence>
<feature type="binding site" evidence="13">
    <location>
        <position position="108"/>
    </location>
    <ligand>
        <name>S-adenosyl-L-methionine</name>
        <dbReference type="ChEBI" id="CHEBI:59789"/>
    </ligand>
</feature>